<dbReference type="STRING" id="79923.G7YAH2"/>
<dbReference type="PANTHER" id="PTHR33562:SF31">
    <property type="entry name" value="PROTEIN QUIVER"/>
    <property type="match status" value="1"/>
</dbReference>
<dbReference type="CDD" id="cd23595">
    <property type="entry name" value="TFP_LU_ECD_Qvr"/>
    <property type="match status" value="1"/>
</dbReference>
<dbReference type="GO" id="GO:0032222">
    <property type="term" value="P:regulation of synaptic transmission, cholinergic"/>
    <property type="evidence" value="ECO:0007669"/>
    <property type="project" value="InterPro"/>
</dbReference>
<dbReference type="GO" id="GO:0048511">
    <property type="term" value="P:rhythmic process"/>
    <property type="evidence" value="ECO:0007669"/>
    <property type="project" value="UniProtKB-KW"/>
</dbReference>
<accession>A0A8T1MQV9</accession>
<keyword evidence="2" id="KW-1185">Reference proteome</keyword>
<reference evidence="1 2" key="2">
    <citation type="journal article" date="2021" name="Genomics">
        <title>High-quality reference genome for Clonorchis sinensis.</title>
        <authorList>
            <person name="Young N.D."/>
            <person name="Stroehlein A.J."/>
            <person name="Kinkar L."/>
            <person name="Wang T."/>
            <person name="Sohn W.M."/>
            <person name="Chang B.C.H."/>
            <person name="Kaur P."/>
            <person name="Weisz D."/>
            <person name="Dudchenko O."/>
            <person name="Aiden E.L."/>
            <person name="Korhonen P.K."/>
            <person name="Gasser R.B."/>
        </authorList>
    </citation>
    <scope>NUCLEOTIDE SEQUENCE [LARGE SCALE GENOMIC DNA]</scope>
    <source>
        <strain evidence="1">Cs-k2</strain>
    </source>
</reference>
<dbReference type="Proteomes" id="UP000286415">
    <property type="component" value="Unassembled WGS sequence"/>
</dbReference>
<dbReference type="Pfam" id="PF17064">
    <property type="entry name" value="QVR"/>
    <property type="match status" value="1"/>
</dbReference>
<comment type="caution">
    <text evidence="1">The sequence shown here is derived from an EMBL/GenBank/DDBJ whole genome shotgun (WGS) entry which is preliminary data.</text>
</comment>
<dbReference type="GO" id="GO:0045121">
    <property type="term" value="C:membrane raft"/>
    <property type="evidence" value="ECO:0007669"/>
    <property type="project" value="UniProtKB-SubCell"/>
</dbReference>
<sequence length="148" mass="17312">MCQMIFCNTFSVPLAMLWMAVTFAADPDHCPGQRIHCYNCDSFTNAHCNDPFIRSEQTTSVPVVDCNAPCFKWALETEGRKRMVRNCSHSLNMKMEKYLVCITESRANYGFLCFCNKDRCNRSQRQTGSSQFQFFLLVIFFFHQRWLV</sequence>
<dbReference type="InterPro" id="IPR050975">
    <property type="entry name" value="Sleep_regulator"/>
</dbReference>
<dbReference type="EMBL" id="NIRI02000042">
    <property type="protein sequence ID" value="KAG5451266.1"/>
    <property type="molecule type" value="Genomic_DNA"/>
</dbReference>
<evidence type="ECO:0000313" key="2">
    <source>
        <dbReference type="Proteomes" id="UP000286415"/>
    </source>
</evidence>
<dbReference type="PANTHER" id="PTHR33562">
    <property type="entry name" value="ATILLA, ISOFORM B-RELATED-RELATED"/>
    <property type="match status" value="1"/>
</dbReference>
<proteinExistence type="predicted"/>
<dbReference type="GO" id="GO:0005886">
    <property type="term" value="C:plasma membrane"/>
    <property type="evidence" value="ECO:0007669"/>
    <property type="project" value="UniProtKB-SubCell"/>
</dbReference>
<reference evidence="1 2" key="1">
    <citation type="journal article" date="2018" name="Biotechnol. Adv.">
        <title>Improved genomic resources and new bioinformatic workflow for the carcinogenic parasite Clonorchis sinensis: Biotechnological implications.</title>
        <authorList>
            <person name="Wang D."/>
            <person name="Korhonen P.K."/>
            <person name="Gasser R.B."/>
            <person name="Young N.D."/>
        </authorList>
    </citation>
    <scope>NUCLEOTIDE SEQUENCE [LARGE SCALE GENOMIC DNA]</scope>
    <source>
        <strain evidence="1">Cs-k2</strain>
    </source>
</reference>
<gene>
    <name evidence="1" type="ORF">CSKR_112183</name>
</gene>
<evidence type="ECO:0000313" key="1">
    <source>
        <dbReference type="EMBL" id="KAG5451266.1"/>
    </source>
</evidence>
<dbReference type="GO" id="GO:0030431">
    <property type="term" value="P:sleep"/>
    <property type="evidence" value="ECO:0007669"/>
    <property type="project" value="InterPro"/>
</dbReference>
<protein>
    <submittedName>
        <fullName evidence="1">Protein quiver</fullName>
    </submittedName>
</protein>
<organism evidence="1 2">
    <name type="scientific">Clonorchis sinensis</name>
    <name type="common">Chinese liver fluke</name>
    <dbReference type="NCBI Taxonomy" id="79923"/>
    <lineage>
        <taxon>Eukaryota</taxon>
        <taxon>Metazoa</taxon>
        <taxon>Spiralia</taxon>
        <taxon>Lophotrochozoa</taxon>
        <taxon>Platyhelminthes</taxon>
        <taxon>Trematoda</taxon>
        <taxon>Digenea</taxon>
        <taxon>Opisthorchiida</taxon>
        <taxon>Opisthorchiata</taxon>
        <taxon>Opisthorchiidae</taxon>
        <taxon>Clonorchis</taxon>
    </lineage>
</organism>
<dbReference type="OrthoDB" id="9991292at2759"/>
<name>A0A8T1MQV9_CLOSI</name>
<dbReference type="InterPro" id="IPR031424">
    <property type="entry name" value="QVR-like"/>
</dbReference>